<comment type="caution">
    <text evidence="2">The sequence shown here is derived from an EMBL/GenBank/DDBJ whole genome shotgun (WGS) entry which is preliminary data.</text>
</comment>
<evidence type="ECO:0000259" key="1">
    <source>
        <dbReference type="Pfam" id="PF04101"/>
    </source>
</evidence>
<dbReference type="EMBL" id="RAHX01000001">
    <property type="protein sequence ID" value="RJY09465.1"/>
    <property type="molecule type" value="Genomic_DNA"/>
</dbReference>
<organism evidence="2 3">
    <name type="scientific">Aurantiacibacter aquimixticola</name>
    <dbReference type="NCBI Taxonomy" id="1958945"/>
    <lineage>
        <taxon>Bacteria</taxon>
        <taxon>Pseudomonadati</taxon>
        <taxon>Pseudomonadota</taxon>
        <taxon>Alphaproteobacteria</taxon>
        <taxon>Sphingomonadales</taxon>
        <taxon>Erythrobacteraceae</taxon>
        <taxon>Aurantiacibacter</taxon>
    </lineage>
</organism>
<dbReference type="Pfam" id="PF04101">
    <property type="entry name" value="Glyco_tran_28_C"/>
    <property type="match status" value="1"/>
</dbReference>
<evidence type="ECO:0000313" key="2">
    <source>
        <dbReference type="EMBL" id="RJY09465.1"/>
    </source>
</evidence>
<dbReference type="InterPro" id="IPR007235">
    <property type="entry name" value="Glyco_trans_28_C"/>
</dbReference>
<proteinExistence type="predicted"/>
<gene>
    <name evidence="2" type="ORF">D6201_08940</name>
</gene>
<dbReference type="RefSeq" id="WP_120048474.1">
    <property type="nucleotide sequence ID" value="NZ_RAHX01000001.1"/>
</dbReference>
<feature type="domain" description="Glycosyl transferase family 28 C-terminal" evidence="1">
    <location>
        <begin position="181"/>
        <end position="317"/>
    </location>
</feature>
<dbReference type="Proteomes" id="UP000285232">
    <property type="component" value="Unassembled WGS sequence"/>
</dbReference>
<protein>
    <submittedName>
        <fullName evidence="2">Exopolysaccharide biosynthesis protein</fullName>
    </submittedName>
</protein>
<sequence length="349" mass="38247">MTGPSRKPSICLAGSGGGHLRQLLDLEGFWGRYDYFFVTEDTAFGRSISAKHRAYFLPHFAWGQAKLGRPLLLSLRALLGMWRSLTIIWKRRPDLVLTTGAGSQIFIVIWARIFGARIIVLDSFARFRGPSLFARWAGKLAHLRIAQSRSAAQRWRGATLYDPLRELAPVEMPKSDLLVATVGATLPFGRLVGMVIDAKDDGILPEQMLVQTGSSDAKTAGRSDVTLVEALPFDDLMDAQRQAKIVVCHGGTGSIITALQAQAGVIAVPRRYELGEHYDNHQAEICEAFAARGLLQVAENAEEFAGALERARLSEPKPVATDYGGLVELLHHFLISQKSVGKALSRDSD</sequence>
<reference evidence="2 3" key="1">
    <citation type="journal article" date="2017" name="Int. J. Syst. Evol. Microbiol.">
        <title>Erythrobacter aquimixticola sp. nov., isolated from the junction between the ocean and a freshwater spring.</title>
        <authorList>
            <person name="Park S."/>
            <person name="Jung Y.T."/>
            <person name="Choi S.J."/>
            <person name="Yoon J.H."/>
        </authorList>
    </citation>
    <scope>NUCLEOTIDE SEQUENCE [LARGE SCALE GENOMIC DNA]</scope>
    <source>
        <strain evidence="2 3">JSSK-14</strain>
    </source>
</reference>
<name>A0A419RUL0_9SPHN</name>
<dbReference type="GO" id="GO:0016758">
    <property type="term" value="F:hexosyltransferase activity"/>
    <property type="evidence" value="ECO:0007669"/>
    <property type="project" value="InterPro"/>
</dbReference>
<dbReference type="NCBIfam" id="NF046028">
    <property type="entry name" value="GluronsyltaseWelK"/>
    <property type="match status" value="1"/>
</dbReference>
<accession>A0A419RUL0</accession>
<dbReference type="SUPFAM" id="SSF53756">
    <property type="entry name" value="UDP-Glycosyltransferase/glycogen phosphorylase"/>
    <property type="match status" value="1"/>
</dbReference>
<keyword evidence="3" id="KW-1185">Reference proteome</keyword>
<dbReference type="AlphaFoldDB" id="A0A419RUL0"/>
<evidence type="ECO:0000313" key="3">
    <source>
        <dbReference type="Proteomes" id="UP000285232"/>
    </source>
</evidence>
<dbReference type="Gene3D" id="3.40.50.2000">
    <property type="entry name" value="Glycogen Phosphorylase B"/>
    <property type="match status" value="2"/>
</dbReference>